<protein>
    <submittedName>
        <fullName evidence="1">Uncharacterized protein</fullName>
    </submittedName>
</protein>
<gene>
    <name evidence="1" type="ORF">H1W37_19510</name>
</gene>
<keyword evidence="2" id="KW-1185">Reference proteome</keyword>
<feature type="non-terminal residue" evidence="1">
    <location>
        <position position="575"/>
    </location>
</feature>
<dbReference type="SUPFAM" id="SSF51126">
    <property type="entry name" value="Pectin lyase-like"/>
    <property type="match status" value="1"/>
</dbReference>
<accession>A0A838XXR1</accession>
<organism evidence="1 2">
    <name type="scientific">Stappia taiwanensis</name>
    <dbReference type="NCBI Taxonomy" id="992267"/>
    <lineage>
        <taxon>Bacteria</taxon>
        <taxon>Pseudomonadati</taxon>
        <taxon>Pseudomonadota</taxon>
        <taxon>Alphaproteobacteria</taxon>
        <taxon>Hyphomicrobiales</taxon>
        <taxon>Stappiaceae</taxon>
        <taxon>Stappia</taxon>
    </lineage>
</organism>
<evidence type="ECO:0000313" key="2">
    <source>
        <dbReference type="Proteomes" id="UP000559404"/>
    </source>
</evidence>
<dbReference type="RefSeq" id="WP_209003404.1">
    <property type="nucleotide sequence ID" value="NZ_JACEON010000026.1"/>
</dbReference>
<evidence type="ECO:0000313" key="1">
    <source>
        <dbReference type="EMBL" id="MBA4613851.1"/>
    </source>
</evidence>
<comment type="caution">
    <text evidence="1">The sequence shown here is derived from an EMBL/GenBank/DDBJ whole genome shotgun (WGS) entry which is preliminary data.</text>
</comment>
<dbReference type="Gene3D" id="2.160.20.10">
    <property type="entry name" value="Single-stranded right-handed beta-helix, Pectin lyase-like"/>
    <property type="match status" value="1"/>
</dbReference>
<reference evidence="1 2" key="2">
    <citation type="submission" date="2020-08" db="EMBL/GenBank/DDBJ databases">
        <title>Stappia taiwanensis sp. nov., isolated from a coastal thermal spring.</title>
        <authorList>
            <person name="Kampfer P."/>
        </authorList>
    </citation>
    <scope>NUCLEOTIDE SEQUENCE [LARGE SCALE GENOMIC DNA]</scope>
    <source>
        <strain evidence="1 2">DSM 23284</strain>
    </source>
</reference>
<dbReference type="EMBL" id="JACEON010000026">
    <property type="protein sequence ID" value="MBA4613851.1"/>
    <property type="molecule type" value="Genomic_DNA"/>
</dbReference>
<sequence>MAQPYPLPRETRSSGVLVCDGTSATYGPFDFHIFDIEDVVVDVRHSDDAGFSRDASVTVTKTSGSTYDTFSITFDHVHPITTSFVVYSARTPERSVALFMGGGLKPSELEKELSKTATTLQELRRDLGRAMIVQHDRTPPVLNIPANAGRFLVTDEAGNLVDGGSADDIATAAENAVMAAAAADAAQMAAADAAATAAQIATARFDTCSDVQNARISARVSAIYVAGYYLPGDGGGGLYTRFASEPVNAGWLKSADGAFWRLSVRQPTPRMYGARFDAVFGRAGSVSASATTFNSALAIFKPEDVGKIIGVEGAGAGGTELITVIASVNSSTSVELSDAASTSVFDAEYCYGSDDTAALQAWLDAIPEGGGARIDPGTALFTATLTKHTSSYAIQTAGAGSVRLVYAGPSAVVDLFELGDGVATVHNVHIQSITVDSIRKMTSGTAVHLRKFVNSELSIDAMSQERWNAVGQKLNHGVWFDAVDNTIFDPHNIWGCAGTAVIVNGALSGPKAGLFFRAPYKIARNGIAVHLAGGFGGLYLGDGDYIKNDSHLLVDQSIVAERNRELFLLGGAYDV</sequence>
<dbReference type="AlphaFoldDB" id="A0A838XXR1"/>
<reference evidence="1 2" key="1">
    <citation type="submission" date="2020-07" db="EMBL/GenBank/DDBJ databases">
        <authorList>
            <person name="Li M."/>
        </authorList>
    </citation>
    <scope>NUCLEOTIDE SEQUENCE [LARGE SCALE GENOMIC DNA]</scope>
    <source>
        <strain evidence="1 2">DSM 23284</strain>
    </source>
</reference>
<dbReference type="InterPro" id="IPR011050">
    <property type="entry name" value="Pectin_lyase_fold/virulence"/>
</dbReference>
<name>A0A838XXR1_9HYPH</name>
<dbReference type="Proteomes" id="UP000559404">
    <property type="component" value="Unassembled WGS sequence"/>
</dbReference>
<proteinExistence type="predicted"/>
<dbReference type="InterPro" id="IPR012334">
    <property type="entry name" value="Pectin_lyas_fold"/>
</dbReference>